<dbReference type="Proteomes" id="UP000326837">
    <property type="component" value="Chromosome"/>
</dbReference>
<feature type="region of interest" description="Disordered" evidence="1">
    <location>
        <begin position="1"/>
        <end position="31"/>
    </location>
</feature>
<feature type="compositionally biased region" description="Polar residues" evidence="1">
    <location>
        <begin position="1"/>
        <end position="10"/>
    </location>
</feature>
<gene>
    <name evidence="2" type="ORF">PLANPX_5361</name>
</gene>
<evidence type="ECO:0000256" key="1">
    <source>
        <dbReference type="SAM" id="MobiDB-lite"/>
    </source>
</evidence>
<name>A0A5K7XQA3_9BACT</name>
<dbReference type="KEGG" id="lpav:PLANPX_5361"/>
<dbReference type="AlphaFoldDB" id="A0A5K7XQA3"/>
<evidence type="ECO:0000313" key="2">
    <source>
        <dbReference type="EMBL" id="BBO35749.1"/>
    </source>
</evidence>
<sequence>MLEPTNYESTARTDDVFHHRQAHEASLQPPV</sequence>
<reference evidence="3" key="1">
    <citation type="submission" date="2019-10" db="EMBL/GenBank/DDBJ databases">
        <title>Lacipirellula parvula gen. nov., sp. nov., representing a lineage of planctomycetes widespread in freshwater anoxic habitats, and description of the family Lacipirellulaceae.</title>
        <authorList>
            <person name="Dedysh S.N."/>
            <person name="Kulichevskaya I.S."/>
            <person name="Beletsky A.V."/>
            <person name="Rakitin A.L."/>
            <person name="Mardanov A.V."/>
            <person name="Ivanova A.A."/>
            <person name="Saltykova V.X."/>
            <person name="Rijpstra W.I.C."/>
            <person name="Sinninghe Damste J.S."/>
            <person name="Ravin N.V."/>
        </authorList>
    </citation>
    <scope>NUCLEOTIDE SEQUENCE [LARGE SCALE GENOMIC DNA]</scope>
    <source>
        <strain evidence="3">PX69</strain>
    </source>
</reference>
<keyword evidence="3" id="KW-1185">Reference proteome</keyword>
<proteinExistence type="predicted"/>
<accession>A0A5K7XQA3</accession>
<organism evidence="2 3">
    <name type="scientific">Lacipirellula parvula</name>
    <dbReference type="NCBI Taxonomy" id="2650471"/>
    <lineage>
        <taxon>Bacteria</taxon>
        <taxon>Pseudomonadati</taxon>
        <taxon>Planctomycetota</taxon>
        <taxon>Planctomycetia</taxon>
        <taxon>Pirellulales</taxon>
        <taxon>Lacipirellulaceae</taxon>
        <taxon>Lacipirellula</taxon>
    </lineage>
</organism>
<protein>
    <submittedName>
        <fullName evidence="2">Uncharacterized protein</fullName>
    </submittedName>
</protein>
<dbReference type="EMBL" id="AP021861">
    <property type="protein sequence ID" value="BBO35749.1"/>
    <property type="molecule type" value="Genomic_DNA"/>
</dbReference>
<evidence type="ECO:0000313" key="3">
    <source>
        <dbReference type="Proteomes" id="UP000326837"/>
    </source>
</evidence>